<feature type="signal peptide" evidence="2">
    <location>
        <begin position="1"/>
        <end position="27"/>
    </location>
</feature>
<reference evidence="4" key="1">
    <citation type="submission" date="2020-10" db="EMBL/GenBank/DDBJ databases">
        <authorList>
            <person name="Gilroy R."/>
        </authorList>
    </citation>
    <scope>NUCLEOTIDE SEQUENCE</scope>
    <source>
        <strain evidence="4">ChiSxjej2B14-6234</strain>
    </source>
</reference>
<sequence>MRKAVCRVVAGALMASCLAAAPFSALADTVLANGHVYLRKGASTVSDILLVLQPNAEMEVIGTQGEWYQVRYGAKEGYVRSDVVTLKGGTTFTGVMTGYNTSVTSYRTLREGSSGEDVLTLESRLATLGFFDGVPDQKYDDQTAYAVRLFQEENGLSADGVAGEKTQELLLGVIGTSAATAGTTSAYRSLDLNDTGSDVLAVQHKLQELGYYDGELTGTYGNLTKEAVRQYQKQNGLGADGIAGEKTQTKLLGAAGSATSTTTVTTTLREGSSGNDVLTLQQKLKDLGYYTGELTGSYGSLTKEAVRLYQRANDLGSDGIAGPKTLAKLFAQGTTDTTGSTGGTTGTTGSTGDSAAQTNLTLREGDSGAQVTALQQKLKDLGYYTGSVTGNYGSLTKEAVRLYQRANDLGSDGIAGPKTLSKLNATPSTGTGSTTGTTSSGVTDESNKVTNQVLRYGDRGDVVRNLQQRLKDLGYLAGSADGVFGQATETALRSFQTSNGLDADGIAGSKTQTVLYSSSAKSYSSATDSSTLKQGSQGTLVKNMQQKLKDLGYYDGTVTGNFGPLTEEAVKRFQSAQGLTVDGIAGVNTLNKLYAMSTGSGSTSSGSSGTTSSGGTVISGMATTMPNPASVQNVNWYTYIRPKYDAGTVMQIYDFSTGYTWQCVMMSNGAHSDSQPRTADDTAVMYKAFGNKNTWTPKAVWVTFPDGKTYIASMHNVPHLSGSIKDNNFDGHLCIHFPREMDEAEETGPYAVSHQQAIIKGWEQTQAMIK</sequence>
<feature type="region of interest" description="Disordered" evidence="1">
    <location>
        <begin position="336"/>
        <end position="355"/>
    </location>
</feature>
<keyword evidence="2" id="KW-0732">Signal</keyword>
<dbReference type="InterPro" id="IPR003646">
    <property type="entry name" value="SH3-like_bac-type"/>
</dbReference>
<comment type="caution">
    <text evidence="4">The sequence shown here is derived from an EMBL/GenBank/DDBJ whole genome shotgun (WGS) entry which is preliminary data.</text>
</comment>
<feature type="compositionally biased region" description="Low complexity" evidence="1">
    <location>
        <begin position="428"/>
        <end position="441"/>
    </location>
</feature>
<dbReference type="AlphaFoldDB" id="A0A9D0Z8X6"/>
<reference evidence="4" key="2">
    <citation type="journal article" date="2021" name="PeerJ">
        <title>Extensive microbial diversity within the chicken gut microbiome revealed by metagenomics and culture.</title>
        <authorList>
            <person name="Gilroy R."/>
            <person name="Ravi A."/>
            <person name="Getino M."/>
            <person name="Pursley I."/>
            <person name="Horton D.L."/>
            <person name="Alikhan N.F."/>
            <person name="Baker D."/>
            <person name="Gharbi K."/>
            <person name="Hall N."/>
            <person name="Watson M."/>
            <person name="Adriaenssens E.M."/>
            <person name="Foster-Nyarko E."/>
            <person name="Jarju S."/>
            <person name="Secka A."/>
            <person name="Antonio M."/>
            <person name="Oren A."/>
            <person name="Chaudhuri R.R."/>
            <person name="La Ragione R."/>
            <person name="Hildebrand F."/>
            <person name="Pallen M.J."/>
        </authorList>
    </citation>
    <scope>NUCLEOTIDE SEQUENCE</scope>
    <source>
        <strain evidence="4">ChiSxjej2B14-6234</strain>
    </source>
</reference>
<accession>A0A9D0Z8X6</accession>
<gene>
    <name evidence="4" type="ORF">IAB73_02960</name>
</gene>
<dbReference type="EMBL" id="DVFJ01000009">
    <property type="protein sequence ID" value="HIQ71153.1"/>
    <property type="molecule type" value="Genomic_DNA"/>
</dbReference>
<feature type="domain" description="SH3b" evidence="3">
    <location>
        <begin position="25"/>
        <end position="87"/>
    </location>
</feature>
<dbReference type="SUPFAM" id="SSF47090">
    <property type="entry name" value="PGBD-like"/>
    <property type="match status" value="6"/>
</dbReference>
<feature type="region of interest" description="Disordered" evidence="1">
    <location>
        <begin position="411"/>
        <end position="446"/>
    </location>
</feature>
<evidence type="ECO:0000313" key="4">
    <source>
        <dbReference type="EMBL" id="HIQ71153.1"/>
    </source>
</evidence>
<dbReference type="InterPro" id="IPR052905">
    <property type="entry name" value="LD-transpeptidase_YkuD-like"/>
</dbReference>
<dbReference type="Proteomes" id="UP000886887">
    <property type="component" value="Unassembled WGS sequence"/>
</dbReference>
<dbReference type="SMART" id="SM00287">
    <property type="entry name" value="SH3b"/>
    <property type="match status" value="1"/>
</dbReference>
<dbReference type="Pfam" id="PF08239">
    <property type="entry name" value="SH3_3"/>
    <property type="match status" value="1"/>
</dbReference>
<name>A0A9D0Z8X6_9FIRM</name>
<dbReference type="InterPro" id="IPR036366">
    <property type="entry name" value="PGBDSf"/>
</dbReference>
<dbReference type="InterPro" id="IPR002477">
    <property type="entry name" value="Peptidoglycan-bd-like"/>
</dbReference>
<evidence type="ECO:0000256" key="1">
    <source>
        <dbReference type="SAM" id="MobiDB-lite"/>
    </source>
</evidence>
<organism evidence="4 5">
    <name type="scientific">Candidatus Onthenecus intestinigallinarum</name>
    <dbReference type="NCBI Taxonomy" id="2840875"/>
    <lineage>
        <taxon>Bacteria</taxon>
        <taxon>Bacillati</taxon>
        <taxon>Bacillota</taxon>
        <taxon>Clostridia</taxon>
        <taxon>Eubacteriales</taxon>
        <taxon>Candidatus Onthenecus</taxon>
    </lineage>
</organism>
<proteinExistence type="predicted"/>
<evidence type="ECO:0000313" key="5">
    <source>
        <dbReference type="Proteomes" id="UP000886887"/>
    </source>
</evidence>
<dbReference type="PANTHER" id="PTHR41533:SF1">
    <property type="entry name" value="L,D-TRANSPEPTIDASE YCBB-RELATED"/>
    <property type="match status" value="1"/>
</dbReference>
<protein>
    <submittedName>
        <fullName evidence="4">Peptidoglycan-binding protein</fullName>
    </submittedName>
</protein>
<dbReference type="Gene3D" id="1.10.101.10">
    <property type="entry name" value="PGBD-like superfamily/PGBD"/>
    <property type="match status" value="6"/>
</dbReference>
<dbReference type="Gene3D" id="2.30.30.40">
    <property type="entry name" value="SH3 Domains"/>
    <property type="match status" value="1"/>
</dbReference>
<dbReference type="InterPro" id="IPR036365">
    <property type="entry name" value="PGBD-like_sf"/>
</dbReference>
<feature type="chain" id="PRO_5039329024" evidence="2">
    <location>
        <begin position="28"/>
        <end position="770"/>
    </location>
</feature>
<evidence type="ECO:0000259" key="3">
    <source>
        <dbReference type="SMART" id="SM00287"/>
    </source>
</evidence>
<dbReference type="Pfam" id="PF01471">
    <property type="entry name" value="PG_binding_1"/>
    <property type="match status" value="6"/>
</dbReference>
<evidence type="ECO:0000256" key="2">
    <source>
        <dbReference type="SAM" id="SignalP"/>
    </source>
</evidence>
<dbReference type="PANTHER" id="PTHR41533">
    <property type="entry name" value="L,D-TRANSPEPTIDASE HI_1667-RELATED"/>
    <property type="match status" value="1"/>
</dbReference>